<proteinExistence type="predicted"/>
<dbReference type="PANTHER" id="PTHR43685">
    <property type="entry name" value="GLYCOSYLTRANSFERASE"/>
    <property type="match status" value="1"/>
</dbReference>
<dbReference type="InterPro" id="IPR001173">
    <property type="entry name" value="Glyco_trans_2-like"/>
</dbReference>
<keyword evidence="3" id="KW-1185">Reference proteome</keyword>
<dbReference type="OrthoDB" id="8773442at2"/>
<sequence length="302" mass="35736">MKNLISVIITTYKRDQEYLKRAIDSVLNQTYEHTELIVIDDNGLNTEYQKNVFNLIESYYSNNSINYFPNEINQGAQVSRNNGLKKASGDYISFLDDDDEWLPDKLKKQILLFENTKKKKLGLVYCDYNVITESQEEIDIKKVKVPEYEDQTAFRELLRINYIASTSFPLIKRECFEKIGGFDTTLVASQDYDMWIRIMKKYEISAINEPLVNYYKHDEERITSNPEKKEHAEKVFLKKHFNDISKDRKALGEKYKKIGIYLMKQNKNSEARQYFKKSILNEPIGIRVYKYYIQTIYQSVVS</sequence>
<dbReference type="SUPFAM" id="SSF53448">
    <property type="entry name" value="Nucleotide-diphospho-sugar transferases"/>
    <property type="match status" value="1"/>
</dbReference>
<protein>
    <submittedName>
        <fullName evidence="2">Glycosyl transferase family 2</fullName>
    </submittedName>
</protein>
<dbReference type="EMBL" id="FNYW01000002">
    <property type="protein sequence ID" value="SEI54069.1"/>
    <property type="molecule type" value="Genomic_DNA"/>
</dbReference>
<dbReference type="AlphaFoldDB" id="A0A1H6RE17"/>
<keyword evidence="2" id="KW-0808">Transferase</keyword>
<evidence type="ECO:0000259" key="1">
    <source>
        <dbReference type="Pfam" id="PF00535"/>
    </source>
</evidence>
<dbReference type="Gene3D" id="3.90.550.10">
    <property type="entry name" value="Spore Coat Polysaccharide Biosynthesis Protein SpsA, Chain A"/>
    <property type="match status" value="1"/>
</dbReference>
<reference evidence="3" key="1">
    <citation type="submission" date="2016-10" db="EMBL/GenBank/DDBJ databases">
        <authorList>
            <person name="Varghese N."/>
            <person name="Submissions S."/>
        </authorList>
    </citation>
    <scope>NUCLEOTIDE SEQUENCE [LARGE SCALE GENOMIC DNA]</scope>
    <source>
        <strain evidence="3">DSM 25751</strain>
    </source>
</reference>
<organism evidence="2 3">
    <name type="scientific">Alkalibacterium gilvum</name>
    <dbReference type="NCBI Taxonomy" id="1130080"/>
    <lineage>
        <taxon>Bacteria</taxon>
        <taxon>Bacillati</taxon>
        <taxon>Bacillota</taxon>
        <taxon>Bacilli</taxon>
        <taxon>Lactobacillales</taxon>
        <taxon>Carnobacteriaceae</taxon>
        <taxon>Alkalibacterium</taxon>
    </lineage>
</organism>
<dbReference type="GO" id="GO:0016740">
    <property type="term" value="F:transferase activity"/>
    <property type="evidence" value="ECO:0007669"/>
    <property type="project" value="UniProtKB-KW"/>
</dbReference>
<accession>A0A1H6RE17</accession>
<dbReference type="PANTHER" id="PTHR43685:SF2">
    <property type="entry name" value="GLYCOSYLTRANSFERASE 2-LIKE DOMAIN-CONTAINING PROTEIN"/>
    <property type="match status" value="1"/>
</dbReference>
<dbReference type="InterPro" id="IPR050834">
    <property type="entry name" value="Glycosyltransf_2"/>
</dbReference>
<name>A0A1H6RE17_9LACT</name>
<dbReference type="InterPro" id="IPR029044">
    <property type="entry name" value="Nucleotide-diphossugar_trans"/>
</dbReference>
<dbReference type="Pfam" id="PF00535">
    <property type="entry name" value="Glycos_transf_2"/>
    <property type="match status" value="1"/>
</dbReference>
<evidence type="ECO:0000313" key="2">
    <source>
        <dbReference type="EMBL" id="SEI54069.1"/>
    </source>
</evidence>
<dbReference type="STRING" id="1130080.SAMN04488113_102170"/>
<dbReference type="Proteomes" id="UP000198564">
    <property type="component" value="Unassembled WGS sequence"/>
</dbReference>
<feature type="domain" description="Glycosyltransferase 2-like" evidence="1">
    <location>
        <begin position="6"/>
        <end position="179"/>
    </location>
</feature>
<dbReference type="RefSeq" id="WP_091632496.1">
    <property type="nucleotide sequence ID" value="NZ_FNYW01000002.1"/>
</dbReference>
<gene>
    <name evidence="2" type="ORF">SAMN04488113_102170</name>
</gene>
<evidence type="ECO:0000313" key="3">
    <source>
        <dbReference type="Proteomes" id="UP000198564"/>
    </source>
</evidence>